<name>A0A841I4K1_9DEIO</name>
<dbReference type="PROSITE" id="PS51257">
    <property type="entry name" value="PROKAR_LIPOPROTEIN"/>
    <property type="match status" value="1"/>
</dbReference>
<dbReference type="RefSeq" id="WP_183988097.1">
    <property type="nucleotide sequence ID" value="NZ_JACHHG010000011.1"/>
</dbReference>
<evidence type="ECO:0000256" key="1">
    <source>
        <dbReference type="SAM" id="SignalP"/>
    </source>
</evidence>
<feature type="chain" id="PRO_5032637151" evidence="1">
    <location>
        <begin position="21"/>
        <end position="162"/>
    </location>
</feature>
<evidence type="ECO:0000313" key="3">
    <source>
        <dbReference type="Proteomes" id="UP000569951"/>
    </source>
</evidence>
<organism evidence="2 3">
    <name type="scientific">Deinobacterium chartae</name>
    <dbReference type="NCBI Taxonomy" id="521158"/>
    <lineage>
        <taxon>Bacteria</taxon>
        <taxon>Thermotogati</taxon>
        <taxon>Deinococcota</taxon>
        <taxon>Deinococci</taxon>
        <taxon>Deinococcales</taxon>
        <taxon>Deinococcaceae</taxon>
        <taxon>Deinobacterium</taxon>
    </lineage>
</organism>
<sequence>MNNARLALVAALTLTACAPAATSSTAPVSTSPAPVTLEERAALAKGPAGSSKIFVGVPFPEGAQDLADLPQLDALVNAGLAGSALRCAAQEHVIWKEASDALVLILRFSDALKRAGYAVELSNPDNSTNQIVRKGSETVLVNWTYGGGYVAADVCRVERRPS</sequence>
<protein>
    <submittedName>
        <fullName evidence="2">Outer membrane protein TolC</fullName>
    </submittedName>
</protein>
<comment type="caution">
    <text evidence="2">The sequence shown here is derived from an EMBL/GenBank/DDBJ whole genome shotgun (WGS) entry which is preliminary data.</text>
</comment>
<feature type="signal peptide" evidence="1">
    <location>
        <begin position="1"/>
        <end position="20"/>
    </location>
</feature>
<evidence type="ECO:0000313" key="2">
    <source>
        <dbReference type="EMBL" id="MBB6099340.1"/>
    </source>
</evidence>
<accession>A0A841I4K1</accession>
<proteinExistence type="predicted"/>
<dbReference type="AlphaFoldDB" id="A0A841I4K1"/>
<dbReference type="Proteomes" id="UP000569951">
    <property type="component" value="Unassembled WGS sequence"/>
</dbReference>
<keyword evidence="3" id="KW-1185">Reference proteome</keyword>
<gene>
    <name evidence="2" type="ORF">HNR42_002781</name>
</gene>
<keyword evidence="1" id="KW-0732">Signal</keyword>
<reference evidence="2 3" key="1">
    <citation type="submission" date="2020-08" db="EMBL/GenBank/DDBJ databases">
        <title>Genomic Encyclopedia of Type Strains, Phase IV (KMG-IV): sequencing the most valuable type-strain genomes for metagenomic binning, comparative biology and taxonomic classification.</title>
        <authorList>
            <person name="Goeker M."/>
        </authorList>
    </citation>
    <scope>NUCLEOTIDE SEQUENCE [LARGE SCALE GENOMIC DNA]</scope>
    <source>
        <strain evidence="2 3">DSM 21458</strain>
    </source>
</reference>
<dbReference type="EMBL" id="JACHHG010000011">
    <property type="protein sequence ID" value="MBB6099340.1"/>
    <property type="molecule type" value="Genomic_DNA"/>
</dbReference>